<name>A0A3B0CTB2_9BACL</name>
<keyword evidence="4" id="KW-1185">Reference proteome</keyword>
<dbReference type="EMBL" id="RBAH01000001">
    <property type="protein sequence ID" value="RKN86684.1"/>
    <property type="molecule type" value="Genomic_DNA"/>
</dbReference>
<evidence type="ECO:0000313" key="4">
    <source>
        <dbReference type="Proteomes" id="UP000282311"/>
    </source>
</evidence>
<dbReference type="AlphaFoldDB" id="A0A3B0CTB2"/>
<dbReference type="NCBIfam" id="NF037970">
    <property type="entry name" value="vanZ_1"/>
    <property type="match status" value="1"/>
</dbReference>
<dbReference type="Pfam" id="PF04892">
    <property type="entry name" value="VanZ"/>
    <property type="match status" value="1"/>
</dbReference>
<feature type="domain" description="VanZ-like" evidence="2">
    <location>
        <begin position="9"/>
        <end position="119"/>
    </location>
</feature>
<keyword evidence="1" id="KW-1133">Transmembrane helix</keyword>
<organism evidence="3 4">
    <name type="scientific">Paenibacillus ginsengarvi</name>
    <dbReference type="NCBI Taxonomy" id="400777"/>
    <lineage>
        <taxon>Bacteria</taxon>
        <taxon>Bacillati</taxon>
        <taxon>Bacillota</taxon>
        <taxon>Bacilli</taxon>
        <taxon>Bacillales</taxon>
        <taxon>Paenibacillaceae</taxon>
        <taxon>Paenibacillus</taxon>
    </lineage>
</organism>
<feature type="transmembrane region" description="Helical" evidence="1">
    <location>
        <begin position="110"/>
        <end position="128"/>
    </location>
</feature>
<accession>A0A3B0CTB2</accession>
<gene>
    <name evidence="3" type="ORF">D7M11_01595</name>
</gene>
<keyword evidence="1" id="KW-0812">Transmembrane</keyword>
<keyword evidence="1" id="KW-0472">Membrane</keyword>
<comment type="caution">
    <text evidence="3">The sequence shown here is derived from an EMBL/GenBank/DDBJ whole genome shotgun (WGS) entry which is preliminary data.</text>
</comment>
<proteinExistence type="predicted"/>
<reference evidence="3 4" key="1">
    <citation type="journal article" date="2007" name="Int. J. Syst. Evol. Microbiol.">
        <title>Paenibacillus ginsengarvi sp. nov., isolated from soil from ginseng cultivation.</title>
        <authorList>
            <person name="Yoon M.H."/>
            <person name="Ten L.N."/>
            <person name="Im W.T."/>
        </authorList>
    </citation>
    <scope>NUCLEOTIDE SEQUENCE [LARGE SCALE GENOMIC DNA]</scope>
    <source>
        <strain evidence="3 4">KCTC 13059</strain>
    </source>
</reference>
<dbReference type="Proteomes" id="UP000282311">
    <property type="component" value="Unassembled WGS sequence"/>
</dbReference>
<feature type="transmembrane region" description="Helical" evidence="1">
    <location>
        <begin position="50"/>
        <end position="69"/>
    </location>
</feature>
<protein>
    <recommendedName>
        <fullName evidence="2">VanZ-like domain-containing protein</fullName>
    </recommendedName>
</protein>
<evidence type="ECO:0000313" key="3">
    <source>
        <dbReference type="EMBL" id="RKN86684.1"/>
    </source>
</evidence>
<evidence type="ECO:0000259" key="2">
    <source>
        <dbReference type="Pfam" id="PF04892"/>
    </source>
</evidence>
<dbReference type="InterPro" id="IPR006976">
    <property type="entry name" value="VanZ-like"/>
</dbReference>
<feature type="transmembrane region" description="Helical" evidence="1">
    <location>
        <begin position="76"/>
        <end position="95"/>
    </location>
</feature>
<evidence type="ECO:0000256" key="1">
    <source>
        <dbReference type="SAM" id="Phobius"/>
    </source>
</evidence>
<dbReference type="OrthoDB" id="291892at2"/>
<sequence length="134" mass="15098">MKRKLRFLPALIWMAVIFYMSHQTGSDLDTILPFFQQWIPAMHSFDFGHFILYFVLAVTLYGALLPASASWKGKALVVLLCLLYGVTDEFHQMFVPGRYPDVLDLRNDTIGAALAMLAVSVPGVKRIVQRSFSG</sequence>
<dbReference type="RefSeq" id="WP_120745390.1">
    <property type="nucleotide sequence ID" value="NZ_RBAH01000001.1"/>
</dbReference>